<comment type="caution">
    <text evidence="2">The sequence shown here is derived from an EMBL/GenBank/DDBJ whole genome shotgun (WGS) entry which is preliminary data.</text>
</comment>
<keyword evidence="1" id="KW-0732">Signal</keyword>
<evidence type="ECO:0008006" key="4">
    <source>
        <dbReference type="Google" id="ProtNLM"/>
    </source>
</evidence>
<sequence length="168" mass="17979">MTWGPTWRGSRRIPTAAAVCAMLSAPLAACSPADLAASCVPPKSKAVIASELVGTFKGAKDADDAGIVLKEKHGQGGGTLSVRNWPTGDYYRDSLGATFDGTGTWEIQPASKTVKNPLLHLHFEEPKEFASGGTVDMLSVASDSKRTVIYEDTDPDVCPKFRLELRRN</sequence>
<dbReference type="RefSeq" id="WP_282533863.1">
    <property type="nucleotide sequence ID" value="NZ_JASCIS010000004.1"/>
</dbReference>
<evidence type="ECO:0000313" key="3">
    <source>
        <dbReference type="Proteomes" id="UP001237105"/>
    </source>
</evidence>
<feature type="chain" id="PRO_5046272340" description="Lipoprotein" evidence="1">
    <location>
        <begin position="37"/>
        <end position="168"/>
    </location>
</feature>
<proteinExistence type="predicted"/>
<evidence type="ECO:0000256" key="1">
    <source>
        <dbReference type="SAM" id="SignalP"/>
    </source>
</evidence>
<protein>
    <recommendedName>
        <fullName evidence="4">Lipoprotein</fullName>
    </recommendedName>
</protein>
<organism evidence="2 3">
    <name type="scientific">Streptomyces luteolus</name>
    <dbReference type="NCBI Taxonomy" id="3043615"/>
    <lineage>
        <taxon>Bacteria</taxon>
        <taxon>Bacillati</taxon>
        <taxon>Actinomycetota</taxon>
        <taxon>Actinomycetes</taxon>
        <taxon>Kitasatosporales</taxon>
        <taxon>Streptomycetaceae</taxon>
        <taxon>Streptomyces</taxon>
    </lineage>
</organism>
<keyword evidence="3" id="KW-1185">Reference proteome</keyword>
<dbReference type="Proteomes" id="UP001237105">
    <property type="component" value="Unassembled WGS sequence"/>
</dbReference>
<dbReference type="EMBL" id="JASCIS010000004">
    <property type="protein sequence ID" value="MDI3417939.1"/>
    <property type="molecule type" value="Genomic_DNA"/>
</dbReference>
<name>A0ABT6SSV6_9ACTN</name>
<accession>A0ABT6SSV6</accession>
<evidence type="ECO:0000313" key="2">
    <source>
        <dbReference type="EMBL" id="MDI3417939.1"/>
    </source>
</evidence>
<reference evidence="2 3" key="1">
    <citation type="submission" date="2023-05" db="EMBL/GenBank/DDBJ databases">
        <title>Draft genome sequence of Streptomyces sp. B-S-A12 isolated from a cave soil in Thailand.</title>
        <authorList>
            <person name="Chamroensaksri N."/>
            <person name="Muangham S."/>
        </authorList>
    </citation>
    <scope>NUCLEOTIDE SEQUENCE [LARGE SCALE GENOMIC DNA]</scope>
    <source>
        <strain evidence="2 3">B-S-A12</strain>
    </source>
</reference>
<feature type="signal peptide" evidence="1">
    <location>
        <begin position="1"/>
        <end position="36"/>
    </location>
</feature>
<gene>
    <name evidence="2" type="ORF">QIT00_05080</name>
</gene>